<sequence length="229" mass="24979">MKLGERLAAIAAMVPDNSRLADIGTDHAYLPMFLLNRKTITAAVAGELNRGPYRMAQETIKQAGLEGQITLRLGNGLSVIAPLEVDVAVIAGMGGGTIADILTEAPAVVDALSQIIVQPMNAAAVVRHWFVEHDWTIYDEALVKDDGRLYEIIAARPGISDSFAPILYEIGPVLWCKRPPLLREHIGNLIAQSKRVLLAMGISDQARGTEKYGRYNLKIKELELRLACL</sequence>
<dbReference type="EMBL" id="FNHB01000001">
    <property type="protein sequence ID" value="SDL76013.1"/>
    <property type="molecule type" value="Genomic_DNA"/>
</dbReference>
<organism evidence="1 2">
    <name type="scientific">Dendrosporobacter quercicolus</name>
    <dbReference type="NCBI Taxonomy" id="146817"/>
    <lineage>
        <taxon>Bacteria</taxon>
        <taxon>Bacillati</taxon>
        <taxon>Bacillota</taxon>
        <taxon>Negativicutes</taxon>
        <taxon>Selenomonadales</taxon>
        <taxon>Sporomusaceae</taxon>
        <taxon>Dendrosporobacter</taxon>
    </lineage>
</organism>
<dbReference type="GO" id="GO:0032259">
    <property type="term" value="P:methylation"/>
    <property type="evidence" value="ECO:0007669"/>
    <property type="project" value="UniProtKB-KW"/>
</dbReference>
<keyword evidence="1" id="KW-0808">Transferase</keyword>
<dbReference type="SUPFAM" id="SSF53335">
    <property type="entry name" value="S-adenosyl-L-methionine-dependent methyltransferases"/>
    <property type="match status" value="1"/>
</dbReference>
<protein>
    <submittedName>
        <fullName evidence="1">tRNA (Adenine22-N1)-methyltransferase</fullName>
    </submittedName>
</protein>
<dbReference type="PIRSF" id="PIRSF018637">
    <property type="entry name" value="TrmK"/>
    <property type="match status" value="1"/>
</dbReference>
<dbReference type="InterPro" id="IPR006901">
    <property type="entry name" value="TrmK"/>
</dbReference>
<proteinExistence type="predicted"/>
<name>A0A1G9MPJ9_9FIRM</name>
<dbReference type="Pfam" id="PF12847">
    <property type="entry name" value="Methyltransf_18"/>
    <property type="match status" value="1"/>
</dbReference>
<dbReference type="AlphaFoldDB" id="A0A1G9MPJ9"/>
<dbReference type="OrthoDB" id="5881184at2"/>
<evidence type="ECO:0000313" key="1">
    <source>
        <dbReference type="EMBL" id="SDL76013.1"/>
    </source>
</evidence>
<dbReference type="InterPro" id="IPR029063">
    <property type="entry name" value="SAM-dependent_MTases_sf"/>
</dbReference>
<accession>A0A1G9MPJ9</accession>
<evidence type="ECO:0000313" key="2">
    <source>
        <dbReference type="Proteomes" id="UP000214880"/>
    </source>
</evidence>
<gene>
    <name evidence="1" type="ORF">SAMN04488502_101753</name>
</gene>
<dbReference type="Proteomes" id="UP000214880">
    <property type="component" value="Unassembled WGS sequence"/>
</dbReference>
<dbReference type="PANTHER" id="PTHR38451:SF1">
    <property type="entry name" value="TRNA (ADENINE(22)-N(1))-METHYLTRANSFERASE"/>
    <property type="match status" value="1"/>
</dbReference>
<dbReference type="STRING" id="146817.SAMN04488502_101753"/>
<dbReference type="RefSeq" id="WP_092068438.1">
    <property type="nucleotide sequence ID" value="NZ_FNHB01000001.1"/>
</dbReference>
<dbReference type="PANTHER" id="PTHR38451">
    <property type="entry name" value="TRNA (ADENINE(22)-N(1))-METHYLTRANSFERASE"/>
    <property type="match status" value="1"/>
</dbReference>
<dbReference type="Gene3D" id="3.40.50.150">
    <property type="entry name" value="Vaccinia Virus protein VP39"/>
    <property type="match status" value="1"/>
</dbReference>
<dbReference type="GO" id="GO:0160105">
    <property type="term" value="F:tRNA (adenine(22)-N1)-methyltransferase activity"/>
    <property type="evidence" value="ECO:0007669"/>
    <property type="project" value="InterPro"/>
</dbReference>
<keyword evidence="2" id="KW-1185">Reference proteome</keyword>
<reference evidence="1 2" key="1">
    <citation type="submission" date="2016-10" db="EMBL/GenBank/DDBJ databases">
        <authorList>
            <person name="de Groot N.N."/>
        </authorList>
    </citation>
    <scope>NUCLEOTIDE SEQUENCE [LARGE SCALE GENOMIC DNA]</scope>
    <source>
        <strain evidence="1 2">DSM 1736</strain>
    </source>
</reference>
<keyword evidence="1" id="KW-0489">Methyltransferase</keyword>